<dbReference type="InterPro" id="IPR036397">
    <property type="entry name" value="RNaseH_sf"/>
</dbReference>
<dbReference type="GO" id="GO:0015074">
    <property type="term" value="P:DNA integration"/>
    <property type="evidence" value="ECO:0007669"/>
    <property type="project" value="InterPro"/>
</dbReference>
<evidence type="ECO:0000313" key="3">
    <source>
        <dbReference type="EMBL" id="KAA8490576.1"/>
    </source>
</evidence>
<evidence type="ECO:0000256" key="1">
    <source>
        <dbReference type="SAM" id="MobiDB-lite"/>
    </source>
</evidence>
<name>A0A5J4YGE4_PORPP</name>
<dbReference type="GO" id="GO:0003676">
    <property type="term" value="F:nucleic acid binding"/>
    <property type="evidence" value="ECO:0007669"/>
    <property type="project" value="InterPro"/>
</dbReference>
<dbReference type="InterPro" id="IPR012337">
    <property type="entry name" value="RNaseH-like_sf"/>
</dbReference>
<gene>
    <name evidence="3" type="ORF">FVE85_7837</name>
</gene>
<feature type="domain" description="Integrase catalytic" evidence="2">
    <location>
        <begin position="774"/>
        <end position="949"/>
    </location>
</feature>
<dbReference type="Gene3D" id="3.30.420.10">
    <property type="entry name" value="Ribonuclease H-like superfamily/Ribonuclease H"/>
    <property type="match status" value="2"/>
</dbReference>
<dbReference type="SUPFAM" id="SSF53098">
    <property type="entry name" value="Ribonuclease H-like"/>
    <property type="match status" value="1"/>
</dbReference>
<feature type="compositionally biased region" description="Polar residues" evidence="1">
    <location>
        <begin position="262"/>
        <end position="273"/>
    </location>
</feature>
<dbReference type="EMBL" id="VRMN01000022">
    <property type="protein sequence ID" value="KAA8490576.1"/>
    <property type="molecule type" value="Genomic_DNA"/>
</dbReference>
<evidence type="ECO:0000259" key="2">
    <source>
        <dbReference type="PROSITE" id="PS50994"/>
    </source>
</evidence>
<proteinExistence type="predicted"/>
<feature type="compositionally biased region" description="Basic residues" evidence="1">
    <location>
        <begin position="1"/>
        <end position="10"/>
    </location>
</feature>
<dbReference type="OrthoDB" id="5664at2759"/>
<feature type="region of interest" description="Disordered" evidence="1">
    <location>
        <begin position="1"/>
        <end position="128"/>
    </location>
</feature>
<accession>A0A5J4YGE4</accession>
<protein>
    <submittedName>
        <fullName evidence="3">Copia protein</fullName>
    </submittedName>
</protein>
<feature type="compositionally biased region" description="Low complexity" evidence="1">
    <location>
        <begin position="238"/>
        <end position="261"/>
    </location>
</feature>
<dbReference type="Pfam" id="PF07727">
    <property type="entry name" value="RVT_2"/>
    <property type="match status" value="1"/>
</dbReference>
<keyword evidence="4" id="KW-1185">Reference proteome</keyword>
<dbReference type="Proteomes" id="UP000324585">
    <property type="component" value="Unassembled WGS sequence"/>
</dbReference>
<feature type="compositionally biased region" description="Low complexity" evidence="1">
    <location>
        <begin position="27"/>
        <end position="41"/>
    </location>
</feature>
<feature type="region of interest" description="Disordered" evidence="1">
    <location>
        <begin position="236"/>
        <end position="273"/>
    </location>
</feature>
<sequence>MMTRSKRKQARTATPSTPHVGSVPDSAFATPAVAGTPGTAADPSVAESPSAVPLERISSDVESPSVATLRVRADEAPPAVESSPSTSLPRNAGNPPRFVGATPGSPTRYRDDWLSPGTAPATYRHDPSRSIAPAPSWWPATIQLSTQVIQALELAEAGPTDNIERMMVDGIVTCDWLMEADGPAAVYAWQDMCRRRRLPFFEDGTNVRSSFEAYARHANYAVGSAQCFQGMPVSGPTASAPLPQPSQVSSSTPSPSLPVSSQNSNPHTNNNTIHLPSSLPNFIKYLSEDRFTGEEGGIAFARWKRRVILAQRTFALSDELVARALPLIVGGRAESILFRSAETHPRLAQMLSLLGSTFASEAALQAHRIGLKQLDFHRFVKDSGSLVAAFDALNRTAEEHCAALGDGRDDPNSVSEFVMDAMFHSRFAPSLVSFQDRKGHSVVQSVRAFLANLDRTDGLLIPSFSARNTYFSGDQRDENDESTYYTRRLVRNDPNRHVPRGASNPGGSAVPKQKVVCDFCGKNGHMRATCWKLHPEMVAIVGDVEAGSQDDRDSNSGVDTVVGLCLDVYSISAVLPAVLDWSVFVDSGAGRSVAGLNAYKRYCAALGRPAKLKPAHGEAAVRWGRLLEPLGIGVVRLPVGEDHFVEFRPVVVDSDDLPILFGGKDQDKFGFNLIRTSEPPCLSSRAFKVPLFRLPSGHLVIHFDSPNGKPRTLDTILYTVDELMVLHKKFGHASGRQIRKLLDLSKEAVEPRVMQEFLAKVKECAVCQWYTGRRSTYKVAAEINADFNHVVFMDFVFLHVNGTRHKVLHAVCGGTKWNAAGVVKDGSASGVFNVFFRIWIQFFGAPHRLRVDREKVLEARDFKLLLENEGCVLDPVVIEGHWQVGVVERHHESLRKLCTRVSLDSPSLKIADILAVCCRAINNTVGPENIIPSLLVFGTVPRLSLHARVAQHDSGETQVERISAMQLAREEWAAIASHIKLKAAQNSRVPEFPNEENELRPGIAVLVRRERSSEWTGGWTGPYVVVWVDKERAAVGVVQPSSVSSDRARTLTFSIHNIKVYHPPNALAPLSTIFAITEEQESSAWEEADMNEILGVLQRQTLQPVSFESIPRGANILGARMERVTKANGTSKSRLVVQGFRDPGAKSVNVDAPVLTKFSFRFLVSVAVLRGSSLFYRDYSQAYLQSEEPLAREVYLRLKPDVQRIFAKITSSSFPAYAKLIKPLYGLTESGAYWHSTIRHAYEEQGFCAGALDPCVMYLTSRNKTHGAVGILVDDTICVGDEYCLAAERNVASRYENKGVMSPPFVFNGFEVESVGSGASLSHAKYVKARLGSVSVNGFEDFRKLRGQLAYLANGTRPDLLCAVALASQVTEESYTELHGKRLVRLCSRIVKNPARLIFGQLGYQDLCLRVYADASYASNSDCTSQIGFVVFLGDKSDNVHLLHAQSNKSRQVAHSVLGAELLALCIAFDFAEAVQTEYMNCGVDVPIVLATDSRQVFDAITRSSTLAEKRQLVRMLVLRQGLQDMRISRVLHVPGRLNVADALTKERECTLWEHVLQEGTLPWDFSASVYLVE</sequence>
<dbReference type="InterPro" id="IPR013103">
    <property type="entry name" value="RVT_2"/>
</dbReference>
<dbReference type="PROSITE" id="PS50994">
    <property type="entry name" value="INTEGRASE"/>
    <property type="match status" value="1"/>
</dbReference>
<dbReference type="InterPro" id="IPR001584">
    <property type="entry name" value="Integrase_cat-core"/>
</dbReference>
<evidence type="ECO:0000313" key="4">
    <source>
        <dbReference type="Proteomes" id="UP000324585"/>
    </source>
</evidence>
<organism evidence="3 4">
    <name type="scientific">Porphyridium purpureum</name>
    <name type="common">Red alga</name>
    <name type="synonym">Porphyridium cruentum</name>
    <dbReference type="NCBI Taxonomy" id="35688"/>
    <lineage>
        <taxon>Eukaryota</taxon>
        <taxon>Rhodophyta</taxon>
        <taxon>Bangiophyceae</taxon>
        <taxon>Porphyridiales</taxon>
        <taxon>Porphyridiaceae</taxon>
        <taxon>Porphyridium</taxon>
    </lineage>
</organism>
<reference evidence="4" key="1">
    <citation type="journal article" date="2019" name="Nat. Commun.">
        <title>Expansion of phycobilisome linker gene families in mesophilic red algae.</title>
        <authorList>
            <person name="Lee J."/>
            <person name="Kim D."/>
            <person name="Bhattacharya D."/>
            <person name="Yoon H.S."/>
        </authorList>
    </citation>
    <scope>NUCLEOTIDE SEQUENCE [LARGE SCALE GENOMIC DNA]</scope>
    <source>
        <strain evidence="4">CCMP 1328</strain>
    </source>
</reference>
<comment type="caution">
    <text evidence="3">The sequence shown here is derived from an EMBL/GenBank/DDBJ whole genome shotgun (WGS) entry which is preliminary data.</text>
</comment>